<comment type="caution">
    <text evidence="2">The sequence shown here is derived from an EMBL/GenBank/DDBJ whole genome shotgun (WGS) entry which is preliminary data.</text>
</comment>
<dbReference type="Proteomes" id="UP000765509">
    <property type="component" value="Unassembled WGS sequence"/>
</dbReference>
<dbReference type="EMBL" id="AVOT02005324">
    <property type="protein sequence ID" value="MBW0478785.1"/>
    <property type="molecule type" value="Genomic_DNA"/>
</dbReference>
<sequence>MIKMTLEYPRDIGIPNYQPEEITRARKGRSSRNRYNDQRWKEIERNPPNHAIAPHVEQRSSTRRLEGPGPSSSNLPTPQENVPMEHGEEKINLRNIIGKNWHHHPETMSQGHDLGGIDSENQWLEPQQKEQVSGKKGSFLLNTIGTSFKITKKINNDNKGKDSYKIYNF</sequence>
<keyword evidence="3" id="KW-1185">Reference proteome</keyword>
<reference evidence="2" key="1">
    <citation type="submission" date="2021-03" db="EMBL/GenBank/DDBJ databases">
        <title>Draft genome sequence of rust myrtle Austropuccinia psidii MF-1, a brazilian biotype.</title>
        <authorList>
            <person name="Quecine M.C."/>
            <person name="Pachon D.M.R."/>
            <person name="Bonatelli M.L."/>
            <person name="Correr F.H."/>
            <person name="Franceschini L.M."/>
            <person name="Leite T.F."/>
            <person name="Margarido G.R.A."/>
            <person name="Almeida C.A."/>
            <person name="Ferrarezi J.A."/>
            <person name="Labate C.A."/>
        </authorList>
    </citation>
    <scope>NUCLEOTIDE SEQUENCE</scope>
    <source>
        <strain evidence="2">MF-1</strain>
    </source>
</reference>
<proteinExistence type="predicted"/>
<feature type="region of interest" description="Disordered" evidence="1">
    <location>
        <begin position="1"/>
        <end position="88"/>
    </location>
</feature>
<feature type="compositionally biased region" description="Basic and acidic residues" evidence="1">
    <location>
        <begin position="56"/>
        <end position="66"/>
    </location>
</feature>
<organism evidence="2 3">
    <name type="scientific">Austropuccinia psidii MF-1</name>
    <dbReference type="NCBI Taxonomy" id="1389203"/>
    <lineage>
        <taxon>Eukaryota</taxon>
        <taxon>Fungi</taxon>
        <taxon>Dikarya</taxon>
        <taxon>Basidiomycota</taxon>
        <taxon>Pucciniomycotina</taxon>
        <taxon>Pucciniomycetes</taxon>
        <taxon>Pucciniales</taxon>
        <taxon>Sphaerophragmiaceae</taxon>
        <taxon>Austropuccinia</taxon>
    </lineage>
</organism>
<evidence type="ECO:0000313" key="2">
    <source>
        <dbReference type="EMBL" id="MBW0478785.1"/>
    </source>
</evidence>
<name>A0A9Q3C9Y8_9BASI</name>
<feature type="compositionally biased region" description="Polar residues" evidence="1">
    <location>
        <begin position="70"/>
        <end position="80"/>
    </location>
</feature>
<dbReference type="AlphaFoldDB" id="A0A9Q3C9Y8"/>
<feature type="compositionally biased region" description="Basic and acidic residues" evidence="1">
    <location>
        <begin position="34"/>
        <end position="47"/>
    </location>
</feature>
<evidence type="ECO:0000256" key="1">
    <source>
        <dbReference type="SAM" id="MobiDB-lite"/>
    </source>
</evidence>
<evidence type="ECO:0000313" key="3">
    <source>
        <dbReference type="Proteomes" id="UP000765509"/>
    </source>
</evidence>
<gene>
    <name evidence="2" type="ORF">O181_018500</name>
</gene>
<accession>A0A9Q3C9Y8</accession>
<protein>
    <submittedName>
        <fullName evidence="2">Uncharacterized protein</fullName>
    </submittedName>
</protein>